<proteinExistence type="predicted"/>
<accession>W7XCF3</accession>
<keyword evidence="3" id="KW-0808">Transferase</keyword>
<dbReference type="SUPFAM" id="SSF53335">
    <property type="entry name" value="S-adenosyl-L-methionine-dependent methyltransferases"/>
    <property type="match status" value="1"/>
</dbReference>
<gene>
    <name evidence="7" type="ORF">TTHERM_000294649</name>
</gene>
<keyword evidence="2 7" id="KW-0489">Methyltransferase</keyword>
<evidence type="ECO:0000313" key="7">
    <source>
        <dbReference type="EMBL" id="EWS75127.1"/>
    </source>
</evidence>
<dbReference type="NCBIfam" id="TIGR00536">
    <property type="entry name" value="hemK_fam"/>
    <property type="match status" value="1"/>
</dbReference>
<dbReference type="Pfam" id="PF05175">
    <property type="entry name" value="MTS"/>
    <property type="match status" value="1"/>
</dbReference>
<dbReference type="InParanoid" id="W7XCF3"/>
<evidence type="ECO:0000256" key="2">
    <source>
        <dbReference type="ARBA" id="ARBA00022603"/>
    </source>
</evidence>
<dbReference type="RefSeq" id="XP_012652365.1">
    <property type="nucleotide sequence ID" value="XM_012796911.1"/>
</dbReference>
<dbReference type="Proteomes" id="UP000009168">
    <property type="component" value="Unassembled WGS sequence"/>
</dbReference>
<dbReference type="KEGG" id="tet:TTHERM_000294649"/>
<evidence type="ECO:0000256" key="5">
    <source>
        <dbReference type="ARBA" id="ARBA00048391"/>
    </source>
</evidence>
<protein>
    <recommendedName>
        <fullName evidence="1">peptide chain release factor N(5)-glutamine methyltransferase</fullName>
        <ecNumber evidence="1">2.1.1.297</ecNumber>
    </recommendedName>
</protein>
<dbReference type="GO" id="GO:0032259">
    <property type="term" value="P:methylation"/>
    <property type="evidence" value="ECO:0007669"/>
    <property type="project" value="UniProtKB-KW"/>
</dbReference>
<dbReference type="PANTHER" id="PTHR18895">
    <property type="entry name" value="HEMK METHYLTRANSFERASE"/>
    <property type="match status" value="1"/>
</dbReference>
<keyword evidence="8" id="KW-1185">Reference proteome</keyword>
<dbReference type="InterPro" id="IPR029063">
    <property type="entry name" value="SAM-dependent_MTases_sf"/>
</dbReference>
<dbReference type="OrthoDB" id="313030at2759"/>
<organism evidence="7 8">
    <name type="scientific">Tetrahymena thermophila (strain SB210)</name>
    <dbReference type="NCBI Taxonomy" id="312017"/>
    <lineage>
        <taxon>Eukaryota</taxon>
        <taxon>Sar</taxon>
        <taxon>Alveolata</taxon>
        <taxon>Ciliophora</taxon>
        <taxon>Intramacronucleata</taxon>
        <taxon>Oligohymenophorea</taxon>
        <taxon>Hymenostomatida</taxon>
        <taxon>Tetrahymenina</taxon>
        <taxon>Tetrahymenidae</taxon>
        <taxon>Tetrahymena</taxon>
    </lineage>
</organism>
<evidence type="ECO:0000259" key="6">
    <source>
        <dbReference type="Pfam" id="PF05175"/>
    </source>
</evidence>
<dbReference type="Gene3D" id="1.10.8.10">
    <property type="entry name" value="DNA helicase RuvA subunit, C-terminal domain"/>
    <property type="match status" value="1"/>
</dbReference>
<dbReference type="STRING" id="312017.W7XCF3"/>
<sequence>MKIYRIYTNLVRLFQYHRVDEPHYSAINILQKSLNIPYSQVDTKQTMFSNCSSYYYLKQIQKMYFKRRAMMPIQYVIGEWEFRDLLLKMKPPVLIPRNETSYLVELVNKLSKQKQKCQFLEIGIGTGAISLSLLKENSQFTGIAIDKQKFCIELAKQNLNLNKIDPQRLQLIHLECLKFFQNNLNQNPDQQFDFIVSNPPYIPTSQVQNLDKQVRKFEDKVALDGGSDGLDIVKQILDYGYQILKQGGYIALEVDVTHNLLLQQYFEKNTYGWKDKYKKAQFFKDQYERDRFCVFFK</sequence>
<dbReference type="InterPro" id="IPR007848">
    <property type="entry name" value="Small_mtfrase_dom"/>
</dbReference>
<evidence type="ECO:0000256" key="3">
    <source>
        <dbReference type="ARBA" id="ARBA00022679"/>
    </source>
</evidence>
<dbReference type="GO" id="GO:0102559">
    <property type="term" value="F:peptide chain release factor N(5)-glutamine methyltransferase activity"/>
    <property type="evidence" value="ECO:0007669"/>
    <property type="project" value="UniProtKB-EC"/>
</dbReference>
<keyword evidence="4" id="KW-0949">S-adenosyl-L-methionine</keyword>
<evidence type="ECO:0000256" key="1">
    <source>
        <dbReference type="ARBA" id="ARBA00012771"/>
    </source>
</evidence>
<dbReference type="Gene3D" id="3.40.50.150">
    <property type="entry name" value="Vaccinia Virus protein VP39"/>
    <property type="match status" value="1"/>
</dbReference>
<dbReference type="InterPro" id="IPR004556">
    <property type="entry name" value="HemK-like"/>
</dbReference>
<dbReference type="CDD" id="cd02440">
    <property type="entry name" value="AdoMet_MTases"/>
    <property type="match status" value="1"/>
</dbReference>
<evidence type="ECO:0000313" key="8">
    <source>
        <dbReference type="Proteomes" id="UP000009168"/>
    </source>
</evidence>
<dbReference type="InterPro" id="IPR002052">
    <property type="entry name" value="DNA_methylase_N6_adenine_CS"/>
</dbReference>
<dbReference type="GeneID" id="24438233"/>
<dbReference type="EC" id="2.1.1.297" evidence="1"/>
<evidence type="ECO:0000256" key="4">
    <source>
        <dbReference type="ARBA" id="ARBA00022691"/>
    </source>
</evidence>
<dbReference type="InterPro" id="IPR050320">
    <property type="entry name" value="N5-glutamine_MTase"/>
</dbReference>
<reference evidence="8" key="1">
    <citation type="journal article" date="2006" name="PLoS Biol.">
        <title>Macronuclear genome sequence of the ciliate Tetrahymena thermophila, a model eukaryote.</title>
        <authorList>
            <person name="Eisen J.A."/>
            <person name="Coyne R.S."/>
            <person name="Wu M."/>
            <person name="Wu D."/>
            <person name="Thiagarajan M."/>
            <person name="Wortman J.R."/>
            <person name="Badger J.H."/>
            <person name="Ren Q."/>
            <person name="Amedeo P."/>
            <person name="Jones K.M."/>
            <person name="Tallon L.J."/>
            <person name="Delcher A.L."/>
            <person name="Salzberg S.L."/>
            <person name="Silva J.C."/>
            <person name="Haas B.J."/>
            <person name="Majoros W.H."/>
            <person name="Farzad M."/>
            <person name="Carlton J.M."/>
            <person name="Smith R.K. Jr."/>
            <person name="Garg J."/>
            <person name="Pearlman R.E."/>
            <person name="Karrer K.M."/>
            <person name="Sun L."/>
            <person name="Manning G."/>
            <person name="Elde N.C."/>
            <person name="Turkewitz A.P."/>
            <person name="Asai D.J."/>
            <person name="Wilkes D.E."/>
            <person name="Wang Y."/>
            <person name="Cai H."/>
            <person name="Collins K."/>
            <person name="Stewart B.A."/>
            <person name="Lee S.R."/>
            <person name="Wilamowska K."/>
            <person name="Weinberg Z."/>
            <person name="Ruzzo W.L."/>
            <person name="Wloga D."/>
            <person name="Gaertig J."/>
            <person name="Frankel J."/>
            <person name="Tsao C.-C."/>
            <person name="Gorovsky M.A."/>
            <person name="Keeling P.J."/>
            <person name="Waller R.F."/>
            <person name="Patron N.J."/>
            <person name="Cherry J.M."/>
            <person name="Stover N.A."/>
            <person name="Krieger C.J."/>
            <person name="del Toro C."/>
            <person name="Ryder H.F."/>
            <person name="Williamson S.C."/>
            <person name="Barbeau R.A."/>
            <person name="Hamilton E.P."/>
            <person name="Orias E."/>
        </authorList>
    </citation>
    <scope>NUCLEOTIDE SEQUENCE [LARGE SCALE GENOMIC DNA]</scope>
    <source>
        <strain evidence="8">SB210</strain>
    </source>
</reference>
<feature type="domain" description="Methyltransferase small" evidence="6">
    <location>
        <begin position="106"/>
        <end position="206"/>
    </location>
</feature>
<name>W7XCF3_TETTS</name>
<dbReference type="GO" id="GO:0005739">
    <property type="term" value="C:mitochondrion"/>
    <property type="evidence" value="ECO:0007669"/>
    <property type="project" value="TreeGrafter"/>
</dbReference>
<dbReference type="PANTHER" id="PTHR18895:SF74">
    <property type="entry name" value="MTRF1L RELEASE FACTOR GLUTAMINE METHYLTRANSFERASE"/>
    <property type="match status" value="1"/>
</dbReference>
<dbReference type="GO" id="GO:0003676">
    <property type="term" value="F:nucleic acid binding"/>
    <property type="evidence" value="ECO:0007669"/>
    <property type="project" value="InterPro"/>
</dbReference>
<dbReference type="AlphaFoldDB" id="W7XCF3"/>
<comment type="catalytic activity">
    <reaction evidence="5">
        <text>L-glutaminyl-[peptide chain release factor] + S-adenosyl-L-methionine = N(5)-methyl-L-glutaminyl-[peptide chain release factor] + S-adenosyl-L-homocysteine + H(+)</text>
        <dbReference type="Rhea" id="RHEA:42896"/>
        <dbReference type="Rhea" id="RHEA-COMP:10271"/>
        <dbReference type="Rhea" id="RHEA-COMP:10272"/>
        <dbReference type="ChEBI" id="CHEBI:15378"/>
        <dbReference type="ChEBI" id="CHEBI:30011"/>
        <dbReference type="ChEBI" id="CHEBI:57856"/>
        <dbReference type="ChEBI" id="CHEBI:59789"/>
        <dbReference type="ChEBI" id="CHEBI:61891"/>
        <dbReference type="EC" id="2.1.1.297"/>
    </reaction>
</comment>
<dbReference type="EMBL" id="GG662740">
    <property type="protein sequence ID" value="EWS75127.1"/>
    <property type="molecule type" value="Genomic_DNA"/>
</dbReference>
<dbReference type="PROSITE" id="PS00092">
    <property type="entry name" value="N6_MTASE"/>
    <property type="match status" value="1"/>
</dbReference>